<keyword evidence="1" id="KW-0472">Membrane</keyword>
<proteinExistence type="predicted"/>
<dbReference type="AlphaFoldDB" id="A0A0K0CZ49"/>
<evidence type="ECO:0000313" key="2">
    <source>
        <dbReference type="Proteomes" id="UP000035642"/>
    </source>
</evidence>
<dbReference type="WBParaSite" id="ACAC_0000297401-mRNA-1">
    <property type="protein sequence ID" value="ACAC_0000297401-mRNA-1"/>
    <property type="gene ID" value="ACAC_0000297401"/>
</dbReference>
<reference evidence="3" key="2">
    <citation type="submission" date="2017-02" db="UniProtKB">
        <authorList>
            <consortium name="WormBaseParasite"/>
        </authorList>
    </citation>
    <scope>IDENTIFICATION</scope>
</reference>
<sequence length="102" mass="11983">LRCIPSRKYSPPSWLALLSLQYIDTLIHMETLATGAVLFWLVGIVFDVVVLVIMDFRRIWPWLRRIAPDLSNRTSIARWHKNCFNCAAFTIDISRHENEIRN</sequence>
<protein>
    <submittedName>
        <fullName evidence="3">Anoctamin</fullName>
    </submittedName>
</protein>
<dbReference type="Proteomes" id="UP000035642">
    <property type="component" value="Unassembled WGS sequence"/>
</dbReference>
<evidence type="ECO:0000313" key="3">
    <source>
        <dbReference type="WBParaSite" id="ACAC_0000297401-mRNA-1"/>
    </source>
</evidence>
<reference evidence="2" key="1">
    <citation type="submission" date="2012-09" db="EMBL/GenBank/DDBJ databases">
        <authorList>
            <person name="Martin A.A."/>
        </authorList>
    </citation>
    <scope>NUCLEOTIDE SEQUENCE</scope>
</reference>
<organism evidence="2 3">
    <name type="scientific">Angiostrongylus cantonensis</name>
    <name type="common">Rat lungworm</name>
    <dbReference type="NCBI Taxonomy" id="6313"/>
    <lineage>
        <taxon>Eukaryota</taxon>
        <taxon>Metazoa</taxon>
        <taxon>Ecdysozoa</taxon>
        <taxon>Nematoda</taxon>
        <taxon>Chromadorea</taxon>
        <taxon>Rhabditida</taxon>
        <taxon>Rhabditina</taxon>
        <taxon>Rhabditomorpha</taxon>
        <taxon>Strongyloidea</taxon>
        <taxon>Metastrongylidae</taxon>
        <taxon>Angiostrongylus</taxon>
    </lineage>
</organism>
<feature type="transmembrane region" description="Helical" evidence="1">
    <location>
        <begin position="37"/>
        <end position="56"/>
    </location>
</feature>
<keyword evidence="2" id="KW-1185">Reference proteome</keyword>
<evidence type="ECO:0000256" key="1">
    <source>
        <dbReference type="SAM" id="Phobius"/>
    </source>
</evidence>
<accession>A0A0K0CZ49</accession>
<keyword evidence="1" id="KW-1133">Transmembrane helix</keyword>
<keyword evidence="1" id="KW-0812">Transmembrane</keyword>
<name>A0A0K0CZ49_ANGCA</name>